<dbReference type="GO" id="GO:0046873">
    <property type="term" value="F:metal ion transmembrane transporter activity"/>
    <property type="evidence" value="ECO:0007669"/>
    <property type="project" value="InterPro"/>
</dbReference>
<keyword evidence="3 5" id="KW-1133">Transmembrane helix</keyword>
<evidence type="ECO:0000256" key="2">
    <source>
        <dbReference type="ARBA" id="ARBA00022692"/>
    </source>
</evidence>
<proteinExistence type="predicted"/>
<dbReference type="AlphaFoldDB" id="A0A6J6FT59"/>
<keyword evidence="4 5" id="KW-0472">Membrane</keyword>
<evidence type="ECO:0000256" key="5">
    <source>
        <dbReference type="SAM" id="Phobius"/>
    </source>
</evidence>
<feature type="transmembrane region" description="Helical" evidence="5">
    <location>
        <begin position="62"/>
        <end position="80"/>
    </location>
</feature>
<protein>
    <submittedName>
        <fullName evidence="6">Unannotated protein</fullName>
    </submittedName>
</protein>
<name>A0A6J6FT59_9ZZZZ</name>
<organism evidence="6">
    <name type="scientific">freshwater metagenome</name>
    <dbReference type="NCBI Taxonomy" id="449393"/>
    <lineage>
        <taxon>unclassified sequences</taxon>
        <taxon>metagenomes</taxon>
        <taxon>ecological metagenomes</taxon>
    </lineage>
</organism>
<dbReference type="Pfam" id="PF02535">
    <property type="entry name" value="Zip"/>
    <property type="match status" value="1"/>
</dbReference>
<sequence length="206" mass="21550">MLGLVGFDLLPEVFVGGGLHLGKIPLVAIAFVAGFLFLHFFEQLAGGHEPAESEYAHEHTHYGDAAGAVGAFAMAIHVFFDGVGLAVAYKVNSSLGIAVFLALLVHAFSDGLNTVSMLVKNGSWTNKAKYLLGVDAVARIGGASLGTYLAISDQWLNVYLALFAGFVIYIATSHILPEAHSRHPSRVTMLATLAGVGIMGAVVAAL</sequence>
<keyword evidence="2 5" id="KW-0812">Transmembrane</keyword>
<evidence type="ECO:0000256" key="3">
    <source>
        <dbReference type="ARBA" id="ARBA00022989"/>
    </source>
</evidence>
<evidence type="ECO:0000256" key="1">
    <source>
        <dbReference type="ARBA" id="ARBA00004141"/>
    </source>
</evidence>
<dbReference type="EMBL" id="CAEZUD010000028">
    <property type="protein sequence ID" value="CAB4590224.1"/>
    <property type="molecule type" value="Genomic_DNA"/>
</dbReference>
<evidence type="ECO:0000313" key="6">
    <source>
        <dbReference type="EMBL" id="CAB4590224.1"/>
    </source>
</evidence>
<feature type="transmembrane region" description="Helical" evidence="5">
    <location>
        <begin position="86"/>
        <end position="109"/>
    </location>
</feature>
<dbReference type="GO" id="GO:0016020">
    <property type="term" value="C:membrane"/>
    <property type="evidence" value="ECO:0007669"/>
    <property type="project" value="UniProtKB-SubCell"/>
</dbReference>
<feature type="transmembrane region" description="Helical" evidence="5">
    <location>
        <begin position="20"/>
        <end position="41"/>
    </location>
</feature>
<accession>A0A6J6FT59</accession>
<feature type="transmembrane region" description="Helical" evidence="5">
    <location>
        <begin position="157"/>
        <end position="176"/>
    </location>
</feature>
<evidence type="ECO:0000256" key="4">
    <source>
        <dbReference type="ARBA" id="ARBA00023136"/>
    </source>
</evidence>
<comment type="subcellular location">
    <subcellularLocation>
        <location evidence="1">Membrane</location>
        <topology evidence="1">Multi-pass membrane protein</topology>
    </subcellularLocation>
</comment>
<dbReference type="InterPro" id="IPR003689">
    <property type="entry name" value="ZIP"/>
</dbReference>
<feature type="transmembrane region" description="Helical" evidence="5">
    <location>
        <begin position="188"/>
        <end position="205"/>
    </location>
</feature>
<gene>
    <name evidence="6" type="ORF">UFOPK1778_00652</name>
</gene>
<reference evidence="6" key="1">
    <citation type="submission" date="2020-05" db="EMBL/GenBank/DDBJ databases">
        <authorList>
            <person name="Chiriac C."/>
            <person name="Salcher M."/>
            <person name="Ghai R."/>
            <person name="Kavagutti S V."/>
        </authorList>
    </citation>
    <scope>NUCLEOTIDE SEQUENCE</scope>
</reference>